<comment type="caution">
    <text evidence="1">The sequence shown here is derived from an EMBL/GenBank/DDBJ whole genome shotgun (WGS) entry which is preliminary data.</text>
</comment>
<proteinExistence type="predicted"/>
<organism evidence="1 2">
    <name type="scientific">Acaulospora colombiana</name>
    <dbReference type="NCBI Taxonomy" id="27376"/>
    <lineage>
        <taxon>Eukaryota</taxon>
        <taxon>Fungi</taxon>
        <taxon>Fungi incertae sedis</taxon>
        <taxon>Mucoromycota</taxon>
        <taxon>Glomeromycotina</taxon>
        <taxon>Glomeromycetes</taxon>
        <taxon>Diversisporales</taxon>
        <taxon>Acaulosporaceae</taxon>
        <taxon>Acaulospora</taxon>
    </lineage>
</organism>
<gene>
    <name evidence="1" type="ORF">ACOLOM_LOCUS6951</name>
</gene>
<accession>A0ACA9MRA1</accession>
<dbReference type="EMBL" id="CAJVPT010015016">
    <property type="protein sequence ID" value="CAG8608992.1"/>
    <property type="molecule type" value="Genomic_DNA"/>
</dbReference>
<dbReference type="Proteomes" id="UP000789525">
    <property type="component" value="Unassembled WGS sequence"/>
</dbReference>
<protein>
    <submittedName>
        <fullName evidence="1">11276_t:CDS:1</fullName>
    </submittedName>
</protein>
<evidence type="ECO:0000313" key="2">
    <source>
        <dbReference type="Proteomes" id="UP000789525"/>
    </source>
</evidence>
<reference evidence="1" key="1">
    <citation type="submission" date="2021-06" db="EMBL/GenBank/DDBJ databases">
        <authorList>
            <person name="Kallberg Y."/>
            <person name="Tangrot J."/>
            <person name="Rosling A."/>
        </authorList>
    </citation>
    <scope>NUCLEOTIDE SEQUENCE</scope>
    <source>
        <strain evidence="1">CL356</strain>
    </source>
</reference>
<name>A0ACA9MRA1_9GLOM</name>
<evidence type="ECO:0000313" key="1">
    <source>
        <dbReference type="EMBL" id="CAG8608992.1"/>
    </source>
</evidence>
<keyword evidence="2" id="KW-1185">Reference proteome</keyword>
<sequence length="416" mass="46180">MASWNRLPPSSSPTTSPVRSSSPVSPSSVPFPVRDPFSALSTSRPNDYWKPPHFAKRERSPSHSPTSSPVNHKRVRREQEPLTSSPFGTRHLPATSSPFGTPPQYVAAVPRSPRKETAYEREERIWEENISRLVDNDLENVIDLSLAKIVRLQSFGPTSPIPRSLSLPTEQGSPSAARTMQRVSTTAISKNRLKFIPPAIGALKNLTELIIGGNEIEFLPSEIERLPLKQLGLHPNKWLPCPDAKDPHEHMLSPLETFCTVPPLAELCIRVLLSFPAGSQVTALESMPEPPSGVLPDEYIKYFSATCKKKSLVDAPSLDASLMLDPVSPRRRHEENDPQYDLTYSVCPNREHGVGVRKTFIKPAEIRYRWVKHIASADTGGLIPLQYRGCESGCLDFLEDAFIEPGDEPGDDDTVF</sequence>